<dbReference type="Pfam" id="PF12728">
    <property type="entry name" value="HTH_17"/>
    <property type="match status" value="1"/>
</dbReference>
<protein>
    <submittedName>
        <fullName evidence="2">Helix-turn-helix domain-containing protein</fullName>
    </submittedName>
</protein>
<gene>
    <name evidence="2" type="ORF">FNA46_21170</name>
</gene>
<sequence length="160" mass="17869">MAGRRPNRRAIKRHYSYTSEEAAAVLGVAKGSVRRWLKAGLPHIADQRPFLILGGDLRDFLDKRDKPKQRCGLGEFFCFRCREPKGAAGGLIDYTPRTVLSGQLSAICETCETIMHKNFSASKLGLLERQAAVSFPQGDPRLNEMGIPRRNDHFRKGAKA</sequence>
<dbReference type="RefSeq" id="WP_143127202.1">
    <property type="nucleotide sequence ID" value="NZ_VJMG01000070.1"/>
</dbReference>
<reference evidence="2 3" key="1">
    <citation type="submission" date="2019-07" db="EMBL/GenBank/DDBJ databases">
        <title>Ln-dependent methylotrophs.</title>
        <authorList>
            <person name="Tani A."/>
        </authorList>
    </citation>
    <scope>NUCLEOTIDE SEQUENCE [LARGE SCALE GENOMIC DNA]</scope>
    <source>
        <strain evidence="2 3">SM12</strain>
    </source>
</reference>
<comment type="caution">
    <text evidence="2">The sequence shown here is derived from an EMBL/GenBank/DDBJ whole genome shotgun (WGS) entry which is preliminary data.</text>
</comment>
<name>A0A549SZM4_9HYPH</name>
<feature type="domain" description="Helix-turn-helix" evidence="1">
    <location>
        <begin position="17"/>
        <end position="64"/>
    </location>
</feature>
<dbReference type="Proteomes" id="UP000316801">
    <property type="component" value="Unassembled WGS sequence"/>
</dbReference>
<dbReference type="InterPro" id="IPR041657">
    <property type="entry name" value="HTH_17"/>
</dbReference>
<dbReference type="EMBL" id="VJMG01000070">
    <property type="protein sequence ID" value="TRL35045.1"/>
    <property type="molecule type" value="Genomic_DNA"/>
</dbReference>
<keyword evidence="3" id="KW-1185">Reference proteome</keyword>
<organism evidence="2 3">
    <name type="scientific">Rhizobium straminoryzae</name>
    <dbReference type="NCBI Taxonomy" id="1387186"/>
    <lineage>
        <taxon>Bacteria</taxon>
        <taxon>Pseudomonadati</taxon>
        <taxon>Pseudomonadota</taxon>
        <taxon>Alphaproteobacteria</taxon>
        <taxon>Hyphomicrobiales</taxon>
        <taxon>Rhizobiaceae</taxon>
        <taxon>Rhizobium/Agrobacterium group</taxon>
        <taxon>Rhizobium</taxon>
    </lineage>
</organism>
<dbReference type="AlphaFoldDB" id="A0A549SZM4"/>
<proteinExistence type="predicted"/>
<evidence type="ECO:0000313" key="2">
    <source>
        <dbReference type="EMBL" id="TRL35045.1"/>
    </source>
</evidence>
<evidence type="ECO:0000313" key="3">
    <source>
        <dbReference type="Proteomes" id="UP000316801"/>
    </source>
</evidence>
<evidence type="ECO:0000259" key="1">
    <source>
        <dbReference type="Pfam" id="PF12728"/>
    </source>
</evidence>
<accession>A0A549SZM4</accession>